<reference evidence="1 2" key="1">
    <citation type="submission" date="2015-09" db="EMBL/GenBank/DDBJ databases">
        <title>Draft Genome Sequence of the Strain BR 3267 (Bradyrhizobium yuanmingense) recommended as inoculant for cowpea in Brazil.</title>
        <authorList>
            <person name="Simoes-Araujo J.L."/>
            <person name="Zilli J.E."/>
        </authorList>
    </citation>
    <scope>NUCLEOTIDE SEQUENCE [LARGE SCALE GENOMIC DNA]</scope>
    <source>
        <strain evidence="1 2">BR3267</strain>
    </source>
</reference>
<sequence>MPVAEIVYLAAACFEGSFDFRDLPLVVWHEAMAPVKSAGAGTTQLDNDMVPFRTPSQKDASILKGQRSRAYSLKVCITCQESQTVIVRLRSIWGGRR</sequence>
<gene>
    <name evidence="1" type="ORF">AOQ72_04340</name>
</gene>
<proteinExistence type="predicted"/>
<dbReference type="AlphaFoldDB" id="A0A0R3BSX4"/>
<comment type="caution">
    <text evidence="1">The sequence shown here is derived from an EMBL/GenBank/DDBJ whole genome shotgun (WGS) entry which is preliminary data.</text>
</comment>
<protein>
    <submittedName>
        <fullName evidence="1">Uncharacterized protein</fullName>
    </submittedName>
</protein>
<dbReference type="Proteomes" id="UP000051380">
    <property type="component" value="Unassembled WGS sequence"/>
</dbReference>
<organism evidence="1 2">
    <name type="scientific">Bradyrhizobium yuanmingense</name>
    <dbReference type="NCBI Taxonomy" id="108015"/>
    <lineage>
        <taxon>Bacteria</taxon>
        <taxon>Pseudomonadati</taxon>
        <taxon>Pseudomonadota</taxon>
        <taxon>Alphaproteobacteria</taxon>
        <taxon>Hyphomicrobiales</taxon>
        <taxon>Nitrobacteraceae</taxon>
        <taxon>Bradyrhizobium</taxon>
    </lineage>
</organism>
<evidence type="ECO:0000313" key="2">
    <source>
        <dbReference type="Proteomes" id="UP000051380"/>
    </source>
</evidence>
<evidence type="ECO:0000313" key="1">
    <source>
        <dbReference type="EMBL" id="KRP85873.1"/>
    </source>
</evidence>
<accession>A0A0R3BSX4</accession>
<dbReference type="EMBL" id="LJYF01000051">
    <property type="protein sequence ID" value="KRP85873.1"/>
    <property type="molecule type" value="Genomic_DNA"/>
</dbReference>
<name>A0A0R3BSX4_9BRAD</name>